<keyword evidence="2 7" id="KW-0240">DNA-directed RNA polymerase</keyword>
<dbReference type="PROSITE" id="PS01154">
    <property type="entry name" value="RNA_POL_L_13KD"/>
    <property type="match status" value="1"/>
</dbReference>
<organism evidence="7 8">
    <name type="scientific">Lecanosticta acicola</name>
    <dbReference type="NCBI Taxonomy" id="111012"/>
    <lineage>
        <taxon>Eukaryota</taxon>
        <taxon>Fungi</taxon>
        <taxon>Dikarya</taxon>
        <taxon>Ascomycota</taxon>
        <taxon>Pezizomycotina</taxon>
        <taxon>Dothideomycetes</taxon>
        <taxon>Dothideomycetidae</taxon>
        <taxon>Mycosphaerellales</taxon>
        <taxon>Mycosphaerellaceae</taxon>
        <taxon>Lecanosticta</taxon>
    </lineage>
</organism>
<evidence type="ECO:0000256" key="4">
    <source>
        <dbReference type="ARBA" id="ARBA00023242"/>
    </source>
</evidence>
<dbReference type="GO" id="GO:0046983">
    <property type="term" value="F:protein dimerization activity"/>
    <property type="evidence" value="ECO:0007669"/>
    <property type="project" value="InterPro"/>
</dbReference>
<evidence type="ECO:0000256" key="5">
    <source>
        <dbReference type="ARBA" id="ARBA00025751"/>
    </source>
</evidence>
<dbReference type="EMBL" id="CAVMBE010000006">
    <property type="protein sequence ID" value="CAK3842876.1"/>
    <property type="molecule type" value="Genomic_DNA"/>
</dbReference>
<dbReference type="Pfam" id="PF13656">
    <property type="entry name" value="RNA_pol_L_2"/>
    <property type="match status" value="1"/>
</dbReference>
<dbReference type="GO" id="GO:0006366">
    <property type="term" value="P:transcription by RNA polymerase II"/>
    <property type="evidence" value="ECO:0007669"/>
    <property type="project" value="InterPro"/>
</dbReference>
<comment type="caution">
    <text evidence="7">The sequence shown here is derived from an EMBL/GenBank/DDBJ whole genome shotgun (WGS) entry which is preliminary data.</text>
</comment>
<evidence type="ECO:0000256" key="1">
    <source>
        <dbReference type="ARBA" id="ARBA00004123"/>
    </source>
</evidence>
<sequence length="181" mass="20140">MQDPPQRGLYFHTNRKLQGVTLGGIGGQHPAMGHASYSNRVAYALDPRVNGNVGTRIDVTADEETRYESFILAEDEKKVEVEPETRVPNASMFTFNKEDHTLGNLLRAKLVKSEHVLFAGYQVPHPLFATFKLRVQTDGEVTPKEAVVQACKELVGELQQLDQEFTKEFELKKIAGAGADL</sequence>
<evidence type="ECO:0000313" key="7">
    <source>
        <dbReference type="EMBL" id="CAK3842876.1"/>
    </source>
</evidence>
<dbReference type="Proteomes" id="UP001296104">
    <property type="component" value="Unassembled WGS sequence"/>
</dbReference>
<dbReference type="CDD" id="cd06926">
    <property type="entry name" value="RNAP_II_RPB11"/>
    <property type="match status" value="1"/>
</dbReference>
<evidence type="ECO:0000256" key="3">
    <source>
        <dbReference type="ARBA" id="ARBA00023163"/>
    </source>
</evidence>
<keyword evidence="3" id="KW-0804">Transcription</keyword>
<evidence type="ECO:0000256" key="2">
    <source>
        <dbReference type="ARBA" id="ARBA00022478"/>
    </source>
</evidence>
<protein>
    <submittedName>
        <fullName evidence="7">DNA-directed RNA polymerase II subunit RPB11</fullName>
    </submittedName>
</protein>
<proteinExistence type="inferred from homology"/>
<dbReference type="InterPro" id="IPR008193">
    <property type="entry name" value="RNA_pol_Rpb11_13-16kDa_CS"/>
</dbReference>
<dbReference type="InterPro" id="IPR009025">
    <property type="entry name" value="RBP11-like_dimer"/>
</dbReference>
<dbReference type="Gene3D" id="3.30.1360.10">
    <property type="entry name" value="RNA polymerase, RBP11-like subunit"/>
    <property type="match status" value="1"/>
</dbReference>
<evidence type="ECO:0000313" key="8">
    <source>
        <dbReference type="Proteomes" id="UP001296104"/>
    </source>
</evidence>
<dbReference type="InterPro" id="IPR022905">
    <property type="entry name" value="Rpo11-like"/>
</dbReference>
<dbReference type="InterPro" id="IPR037685">
    <property type="entry name" value="RBP11"/>
</dbReference>
<dbReference type="PANTHER" id="PTHR13946:SF16">
    <property type="entry name" value="DNA-DIRECTED RNA POLYMERASE II SUBUNIT RPB11"/>
    <property type="match status" value="1"/>
</dbReference>
<dbReference type="GO" id="GO:0003677">
    <property type="term" value="F:DNA binding"/>
    <property type="evidence" value="ECO:0007669"/>
    <property type="project" value="InterPro"/>
</dbReference>
<dbReference type="GO" id="GO:0005665">
    <property type="term" value="C:RNA polymerase II, core complex"/>
    <property type="evidence" value="ECO:0007669"/>
    <property type="project" value="InterPro"/>
</dbReference>
<dbReference type="PANTHER" id="PTHR13946">
    <property type="entry name" value="DNA-DIRECTED RNA POLYMERASE I,II,III"/>
    <property type="match status" value="1"/>
</dbReference>
<evidence type="ECO:0000259" key="6">
    <source>
        <dbReference type="Pfam" id="PF13656"/>
    </source>
</evidence>
<dbReference type="SUPFAM" id="SSF55257">
    <property type="entry name" value="RBP11-like subunits of RNA polymerase"/>
    <property type="match status" value="1"/>
</dbReference>
<dbReference type="InterPro" id="IPR036603">
    <property type="entry name" value="RBP11-like"/>
</dbReference>
<comment type="similarity">
    <text evidence="5">Belongs to the archaeal Rpo11/eukaryotic RPB11/RPC19 RNA polymerase subunit family.</text>
</comment>
<reference evidence="7" key="1">
    <citation type="submission" date="2023-11" db="EMBL/GenBank/DDBJ databases">
        <authorList>
            <person name="Alioto T."/>
            <person name="Alioto T."/>
            <person name="Gomez Garrido J."/>
        </authorList>
    </citation>
    <scope>NUCLEOTIDE SEQUENCE</scope>
</reference>
<dbReference type="HAMAP" id="MF_00261">
    <property type="entry name" value="RNApol_arch_Rpo11"/>
    <property type="match status" value="1"/>
</dbReference>
<accession>A0AAI8YT64</accession>
<comment type="subcellular location">
    <subcellularLocation>
        <location evidence="1">Nucleus</location>
    </subcellularLocation>
</comment>
<feature type="domain" description="DNA-directed RNA polymerase RBP11-like dimerisation" evidence="6">
    <location>
        <begin position="91"/>
        <end position="163"/>
    </location>
</feature>
<keyword evidence="8" id="KW-1185">Reference proteome</keyword>
<dbReference type="GO" id="GO:0003899">
    <property type="term" value="F:DNA-directed RNA polymerase activity"/>
    <property type="evidence" value="ECO:0007669"/>
    <property type="project" value="InterPro"/>
</dbReference>
<dbReference type="FunFam" id="3.30.1360.10:FF:000003">
    <property type="entry name" value="DNA-directed RNA polymerase II subunit RPB11"/>
    <property type="match status" value="1"/>
</dbReference>
<name>A0AAI8YT64_9PEZI</name>
<keyword evidence="4" id="KW-0539">Nucleus</keyword>
<gene>
    <name evidence="7" type="ORF">LECACI_7A001527</name>
</gene>
<dbReference type="AlphaFoldDB" id="A0AAI8YT64"/>